<dbReference type="AlphaFoldDB" id="A0A654LWI3"/>
<evidence type="ECO:0000259" key="1">
    <source>
        <dbReference type="PROSITE" id="PS51819"/>
    </source>
</evidence>
<dbReference type="KEGG" id="taa:NMY3_00975"/>
<name>A0A654LWI3_9ARCH</name>
<gene>
    <name evidence="2" type="ORF">NMY3_00975</name>
</gene>
<protein>
    <submittedName>
        <fullName evidence="2">Glyoxalase-like domain protein</fullName>
    </submittedName>
</protein>
<dbReference type="InterPro" id="IPR029068">
    <property type="entry name" value="Glyas_Bleomycin-R_OHBP_Dase"/>
</dbReference>
<evidence type="ECO:0000313" key="2">
    <source>
        <dbReference type="EMBL" id="ALI35180.1"/>
    </source>
</evidence>
<keyword evidence="3" id="KW-1185">Reference proteome</keyword>
<sequence>MGMLTSLIQNGEFIMLSTKNALANIAVKNLEISRKFYENILELEKIDSVGEEVVVYRCGTSAIIVYQSQFAGTNKATSATWVVDEDLNVLVKNLRSKGVKFEHYDLPNTTLKDDIHFDGDMKVAWFKDPDGNILNIINK</sequence>
<dbReference type="InterPro" id="IPR037523">
    <property type="entry name" value="VOC_core"/>
</dbReference>
<dbReference type="SUPFAM" id="SSF54593">
    <property type="entry name" value="Glyoxalase/Bleomycin resistance protein/Dihydroxybiphenyl dioxygenase"/>
    <property type="match status" value="1"/>
</dbReference>
<organism evidence="2 3">
    <name type="scientific">Candidatus Nitrosocosmicus oleophilus</name>
    <dbReference type="NCBI Taxonomy" id="1353260"/>
    <lineage>
        <taxon>Archaea</taxon>
        <taxon>Nitrososphaerota</taxon>
        <taxon>Nitrososphaeria</taxon>
        <taxon>Nitrososphaerales</taxon>
        <taxon>Nitrososphaeraceae</taxon>
        <taxon>Candidatus Nitrosocosmicus</taxon>
    </lineage>
</organism>
<dbReference type="Gene3D" id="3.10.180.10">
    <property type="entry name" value="2,3-Dihydroxybiphenyl 1,2-Dioxygenase, domain 1"/>
    <property type="match status" value="1"/>
</dbReference>
<dbReference type="PROSITE" id="PS51819">
    <property type="entry name" value="VOC"/>
    <property type="match status" value="1"/>
</dbReference>
<evidence type="ECO:0000313" key="3">
    <source>
        <dbReference type="Proteomes" id="UP000058925"/>
    </source>
</evidence>
<feature type="domain" description="VOC" evidence="1">
    <location>
        <begin position="18"/>
        <end position="139"/>
    </location>
</feature>
<dbReference type="Pfam" id="PF00903">
    <property type="entry name" value="Glyoxalase"/>
    <property type="match status" value="1"/>
</dbReference>
<dbReference type="Proteomes" id="UP000058925">
    <property type="component" value="Chromosome"/>
</dbReference>
<dbReference type="InterPro" id="IPR004360">
    <property type="entry name" value="Glyas_Fos-R_dOase_dom"/>
</dbReference>
<dbReference type="EMBL" id="CP012850">
    <property type="protein sequence ID" value="ALI35180.1"/>
    <property type="molecule type" value="Genomic_DNA"/>
</dbReference>
<accession>A0A654LWI3</accession>
<reference evidence="3" key="1">
    <citation type="submission" date="2015-10" db="EMBL/GenBank/DDBJ databases">
        <title>Niche specialization of a soil ammonia-oxidizing archaeon, Candidatus Nitrosocosmicus oleophilus.</title>
        <authorList>
            <person name="Jung M.-Y."/>
            <person name="Rhee S.-K."/>
        </authorList>
    </citation>
    <scope>NUCLEOTIDE SEQUENCE [LARGE SCALE GENOMIC DNA]</scope>
    <source>
        <strain evidence="3">MY3</strain>
    </source>
</reference>
<dbReference type="CDD" id="cd06587">
    <property type="entry name" value="VOC"/>
    <property type="match status" value="1"/>
</dbReference>
<proteinExistence type="predicted"/>